<dbReference type="PANTHER" id="PTHR33306:SF38">
    <property type="entry name" value="EXPRESSED PROTEIN"/>
    <property type="match status" value="1"/>
</dbReference>
<proteinExistence type="predicted"/>
<evidence type="ECO:0000313" key="3">
    <source>
        <dbReference type="Proteomes" id="UP000807115"/>
    </source>
</evidence>
<keyword evidence="1" id="KW-0812">Transmembrane</keyword>
<dbReference type="EMBL" id="CM027680">
    <property type="protein sequence ID" value="KAG0548707.1"/>
    <property type="molecule type" value="Genomic_DNA"/>
</dbReference>
<accession>A0A921S1A8</accession>
<dbReference type="AlphaFoldDB" id="A0A921S1A8"/>
<feature type="transmembrane region" description="Helical" evidence="1">
    <location>
        <begin position="62"/>
        <end position="84"/>
    </location>
</feature>
<dbReference type="Proteomes" id="UP000807115">
    <property type="component" value="Chromosome 1"/>
</dbReference>
<evidence type="ECO:0000313" key="2">
    <source>
        <dbReference type="EMBL" id="KAG0548707.1"/>
    </source>
</evidence>
<dbReference type="PANTHER" id="PTHR33306">
    <property type="entry name" value="EXPRESSED PROTEIN-RELATED-RELATED"/>
    <property type="match status" value="1"/>
</dbReference>
<protein>
    <submittedName>
        <fullName evidence="2">Uncharacterized protein</fullName>
    </submittedName>
</protein>
<sequence>MADETTTGDLGWRQHAGWLDGSGAGISMPPAPVLALSSIVAFFLYLTWRMDEYEEQLRRRTQAGLCVLLLLGLLALAVLAHHALFDADGRLVVVAPAASWWWWRAGQSEEGGASSLDTDRGSGGGTSPWAVAAVVALLLVLASHKSSFQMFRPPFYLK</sequence>
<reference evidence="2" key="1">
    <citation type="journal article" date="2019" name="BMC Genomics">
        <title>A new reference genome for Sorghum bicolor reveals high levels of sequence similarity between sweet and grain genotypes: implications for the genetics of sugar metabolism.</title>
        <authorList>
            <person name="Cooper E.A."/>
            <person name="Brenton Z.W."/>
            <person name="Flinn B.S."/>
            <person name="Jenkins J."/>
            <person name="Shu S."/>
            <person name="Flowers D."/>
            <person name="Luo F."/>
            <person name="Wang Y."/>
            <person name="Xia P."/>
            <person name="Barry K."/>
            <person name="Daum C."/>
            <person name="Lipzen A."/>
            <person name="Yoshinaga Y."/>
            <person name="Schmutz J."/>
            <person name="Saski C."/>
            <person name="Vermerris W."/>
            <person name="Kresovich S."/>
        </authorList>
    </citation>
    <scope>NUCLEOTIDE SEQUENCE</scope>
</reference>
<feature type="transmembrane region" description="Helical" evidence="1">
    <location>
        <begin position="31"/>
        <end position="50"/>
    </location>
</feature>
<name>A0A921S1A8_SORBI</name>
<keyword evidence="1" id="KW-1133">Transmembrane helix</keyword>
<reference evidence="2" key="2">
    <citation type="submission" date="2020-10" db="EMBL/GenBank/DDBJ databases">
        <authorList>
            <person name="Cooper E.A."/>
            <person name="Brenton Z.W."/>
            <person name="Flinn B.S."/>
            <person name="Jenkins J."/>
            <person name="Shu S."/>
            <person name="Flowers D."/>
            <person name="Luo F."/>
            <person name="Wang Y."/>
            <person name="Xia P."/>
            <person name="Barry K."/>
            <person name="Daum C."/>
            <person name="Lipzen A."/>
            <person name="Yoshinaga Y."/>
            <person name="Schmutz J."/>
            <person name="Saski C."/>
            <person name="Vermerris W."/>
            <person name="Kresovich S."/>
        </authorList>
    </citation>
    <scope>NUCLEOTIDE SEQUENCE</scope>
</reference>
<evidence type="ECO:0000256" key="1">
    <source>
        <dbReference type="SAM" id="Phobius"/>
    </source>
</evidence>
<feature type="transmembrane region" description="Helical" evidence="1">
    <location>
        <begin position="126"/>
        <end position="142"/>
    </location>
</feature>
<organism evidence="2 3">
    <name type="scientific">Sorghum bicolor</name>
    <name type="common">Sorghum</name>
    <name type="synonym">Sorghum vulgare</name>
    <dbReference type="NCBI Taxonomy" id="4558"/>
    <lineage>
        <taxon>Eukaryota</taxon>
        <taxon>Viridiplantae</taxon>
        <taxon>Streptophyta</taxon>
        <taxon>Embryophyta</taxon>
        <taxon>Tracheophyta</taxon>
        <taxon>Spermatophyta</taxon>
        <taxon>Magnoliopsida</taxon>
        <taxon>Liliopsida</taxon>
        <taxon>Poales</taxon>
        <taxon>Poaceae</taxon>
        <taxon>PACMAD clade</taxon>
        <taxon>Panicoideae</taxon>
        <taxon>Andropogonodae</taxon>
        <taxon>Andropogoneae</taxon>
        <taxon>Sorghinae</taxon>
        <taxon>Sorghum</taxon>
    </lineage>
</organism>
<keyword evidence="1" id="KW-0472">Membrane</keyword>
<gene>
    <name evidence="2" type="ORF">BDA96_01G190000</name>
</gene>
<comment type="caution">
    <text evidence="2">The sequence shown here is derived from an EMBL/GenBank/DDBJ whole genome shotgun (WGS) entry which is preliminary data.</text>
</comment>